<protein>
    <recommendedName>
        <fullName evidence="3">Transposase</fullName>
    </recommendedName>
</protein>
<accession>A0ABS0CKY6</accession>
<proteinExistence type="predicted"/>
<dbReference type="RefSeq" id="WP_195127861.1">
    <property type="nucleotide sequence ID" value="NZ_JADLQX010000002.1"/>
</dbReference>
<sequence>MTSAFKYEYQSDFARKYVAQGRDEGRAEGRAEEAARLLLMALDARGITIADHVRVKIAGCMNIDQLESWIRKAATAESEDEAFG</sequence>
<gene>
    <name evidence="1" type="ORF">IU459_02770</name>
</gene>
<dbReference type="EMBL" id="JADLQX010000002">
    <property type="protein sequence ID" value="MBF6296462.1"/>
    <property type="molecule type" value="Genomic_DNA"/>
</dbReference>
<name>A0ABS0CKY6_9NOCA</name>
<keyword evidence="2" id="KW-1185">Reference proteome</keyword>
<reference evidence="1 2" key="1">
    <citation type="submission" date="2020-10" db="EMBL/GenBank/DDBJ databases">
        <title>Identification of Nocardia species via Next-generation sequencing and recognition of intraspecies genetic diversity.</title>
        <authorList>
            <person name="Li P."/>
            <person name="Li P."/>
            <person name="Lu B."/>
        </authorList>
    </citation>
    <scope>NUCLEOTIDE SEQUENCE [LARGE SCALE GENOMIC DNA]</scope>
    <source>
        <strain evidence="1 2">BJ06-0157</strain>
    </source>
</reference>
<organism evidence="1 2">
    <name type="scientific">Nocardia amamiensis</name>
    <dbReference type="NCBI Taxonomy" id="404578"/>
    <lineage>
        <taxon>Bacteria</taxon>
        <taxon>Bacillati</taxon>
        <taxon>Actinomycetota</taxon>
        <taxon>Actinomycetes</taxon>
        <taxon>Mycobacteriales</taxon>
        <taxon>Nocardiaceae</taxon>
        <taxon>Nocardia</taxon>
    </lineage>
</organism>
<evidence type="ECO:0000313" key="1">
    <source>
        <dbReference type="EMBL" id="MBF6296462.1"/>
    </source>
</evidence>
<evidence type="ECO:0000313" key="2">
    <source>
        <dbReference type="Proteomes" id="UP000702209"/>
    </source>
</evidence>
<comment type="caution">
    <text evidence="1">The sequence shown here is derived from an EMBL/GenBank/DDBJ whole genome shotgun (WGS) entry which is preliminary data.</text>
</comment>
<evidence type="ECO:0008006" key="3">
    <source>
        <dbReference type="Google" id="ProtNLM"/>
    </source>
</evidence>
<dbReference type="Proteomes" id="UP000702209">
    <property type="component" value="Unassembled WGS sequence"/>
</dbReference>